<sequence>MCAAIEVPVKFKDEEKPSILREARIIKMCPVLKRALEVKNANWETEGLKMEDPIELPITKEAGDFCFTYGDKYVQPDVEKDEPSLDQYKEANEKGLEELKLILEAASFFEMSSFMHCLGFVTAKKLNDKPVEEIAKYIGVDCLPETPMFSEADGWIHAPNELFQNN</sequence>
<organism evidence="2">
    <name type="scientific">Caenorhabditis brenneri</name>
    <name type="common">Nematode worm</name>
    <dbReference type="NCBI Taxonomy" id="135651"/>
    <lineage>
        <taxon>Eukaryota</taxon>
        <taxon>Metazoa</taxon>
        <taxon>Ecdysozoa</taxon>
        <taxon>Nematoda</taxon>
        <taxon>Chromadorea</taxon>
        <taxon>Rhabditida</taxon>
        <taxon>Rhabditina</taxon>
        <taxon>Rhabditomorpha</taxon>
        <taxon>Rhabditoidea</taxon>
        <taxon>Rhabditidae</taxon>
        <taxon>Peloderinae</taxon>
        <taxon>Caenorhabditis</taxon>
    </lineage>
</organism>
<dbReference type="Proteomes" id="UP000008068">
    <property type="component" value="Unassembled WGS sequence"/>
</dbReference>
<dbReference type="AlphaFoldDB" id="G0MCF2"/>
<dbReference type="EMBL" id="GL379789">
    <property type="protein sequence ID" value="EGT45800.1"/>
    <property type="molecule type" value="Genomic_DNA"/>
</dbReference>
<dbReference type="PANTHER" id="PTHR37964">
    <property type="entry name" value="SUPPRESSOR"/>
    <property type="match status" value="1"/>
</dbReference>
<dbReference type="InParanoid" id="G0MCF2"/>
<protein>
    <recommendedName>
        <fullName evidence="3">SKP1 component dimerisation domain-containing protein</fullName>
    </recommendedName>
</protein>
<name>G0MCF2_CAEBE</name>
<evidence type="ECO:0008006" key="3">
    <source>
        <dbReference type="Google" id="ProtNLM"/>
    </source>
</evidence>
<dbReference type="PANTHER" id="PTHR37964:SF1">
    <property type="entry name" value="SUPPRESSOR-RELATED"/>
    <property type="match status" value="1"/>
</dbReference>
<proteinExistence type="predicted"/>
<evidence type="ECO:0000313" key="2">
    <source>
        <dbReference type="Proteomes" id="UP000008068"/>
    </source>
</evidence>
<dbReference type="STRING" id="135651.G0MCF2"/>
<dbReference type="InterPro" id="IPR011333">
    <property type="entry name" value="SKP1/BTB/POZ_sf"/>
</dbReference>
<dbReference type="Gene3D" id="3.30.710.10">
    <property type="entry name" value="Potassium Channel Kv1.1, Chain A"/>
    <property type="match status" value="1"/>
</dbReference>
<dbReference type="HOGENOM" id="CLU_129471_0_0_1"/>
<evidence type="ECO:0000313" key="1">
    <source>
        <dbReference type="EMBL" id="EGT45800.1"/>
    </source>
</evidence>
<keyword evidence="2" id="KW-1185">Reference proteome</keyword>
<accession>G0MCF2</accession>
<gene>
    <name evidence="1" type="ORF">CAEBREN_12837</name>
</gene>
<reference evidence="2" key="1">
    <citation type="submission" date="2011-07" db="EMBL/GenBank/DDBJ databases">
        <authorList>
            <consortium name="Caenorhabditis brenneri Sequencing and Analysis Consortium"/>
            <person name="Wilson R.K."/>
        </authorList>
    </citation>
    <scope>NUCLEOTIDE SEQUENCE [LARGE SCALE GENOMIC DNA]</scope>
    <source>
        <strain evidence="2">PB2801</strain>
    </source>
</reference>
<dbReference type="OMA" id="NANWETE"/>
<dbReference type="eggNOG" id="ENOG502TI8J">
    <property type="taxonomic scope" value="Eukaryota"/>
</dbReference>